<keyword evidence="2" id="KW-1185">Reference proteome</keyword>
<dbReference type="AlphaFoldDB" id="A0A916DWP3"/>
<protein>
    <submittedName>
        <fullName evidence="1">Uncharacterized protein</fullName>
    </submittedName>
</protein>
<reference evidence="1" key="1">
    <citation type="submission" date="2022-09" db="EMBL/GenBank/DDBJ databases">
        <title>Aureispira anguillicida sp. nov., isolated from Leptocephalus of Japanese eel Anguilla japonica.</title>
        <authorList>
            <person name="Yuasa K."/>
            <person name="Mekata T."/>
            <person name="Ikunari K."/>
        </authorList>
    </citation>
    <scope>NUCLEOTIDE SEQUENCE</scope>
    <source>
        <strain evidence="1">EL160426</strain>
    </source>
</reference>
<proteinExistence type="predicted"/>
<name>A0A916DWP3_9BACT</name>
<organism evidence="1 2">
    <name type="scientific">Aureispira anguillae</name>
    <dbReference type="NCBI Taxonomy" id="2864201"/>
    <lineage>
        <taxon>Bacteria</taxon>
        <taxon>Pseudomonadati</taxon>
        <taxon>Bacteroidota</taxon>
        <taxon>Saprospiria</taxon>
        <taxon>Saprospirales</taxon>
        <taxon>Saprospiraceae</taxon>
        <taxon>Aureispira</taxon>
    </lineage>
</organism>
<dbReference type="Proteomes" id="UP001060919">
    <property type="component" value="Chromosome"/>
</dbReference>
<evidence type="ECO:0000313" key="2">
    <source>
        <dbReference type="Proteomes" id="UP001060919"/>
    </source>
</evidence>
<accession>A0A916DWP3</accession>
<dbReference type="EMBL" id="AP026867">
    <property type="protein sequence ID" value="BDS15027.1"/>
    <property type="molecule type" value="Genomic_DNA"/>
</dbReference>
<dbReference type="KEGG" id="aup:AsAng_0058090"/>
<evidence type="ECO:0000313" key="1">
    <source>
        <dbReference type="EMBL" id="BDS15027.1"/>
    </source>
</evidence>
<sequence length="178" mass="20639">MNHPLIKPLRIVLAADRSEASRQKWEEWTNYLIDQKIDLIDLMDLLDAEHPIAMRFTWLLGHILVKAPDRIAPIVSHCFNRRDELTFPGIKRTIAKMIWLAGVPEELEGLVVDELFKWVLSPQIKVAVKVYSISALYDFSVKYPDLQEELLLVIDDQLDKNPVAFSARARKILKLLRQ</sequence>
<gene>
    <name evidence="1" type="ORF">AsAng_0058090</name>
</gene>
<dbReference type="RefSeq" id="WP_264790217.1">
    <property type="nucleotide sequence ID" value="NZ_AP026867.1"/>
</dbReference>